<feature type="signal peptide" evidence="1">
    <location>
        <begin position="1"/>
        <end position="28"/>
    </location>
</feature>
<dbReference type="EMBL" id="MU251247">
    <property type="protein sequence ID" value="KAG9256506.1"/>
    <property type="molecule type" value="Genomic_DNA"/>
</dbReference>
<evidence type="ECO:0000313" key="3">
    <source>
        <dbReference type="Proteomes" id="UP000887229"/>
    </source>
</evidence>
<gene>
    <name evidence="2" type="ORF">F5Z01DRAFT_476134</name>
</gene>
<evidence type="ECO:0000313" key="2">
    <source>
        <dbReference type="EMBL" id="KAG9256506.1"/>
    </source>
</evidence>
<evidence type="ECO:0000256" key="1">
    <source>
        <dbReference type="SAM" id="SignalP"/>
    </source>
</evidence>
<dbReference type="RefSeq" id="XP_046120430.1">
    <property type="nucleotide sequence ID" value="XM_046260027.1"/>
</dbReference>
<comment type="caution">
    <text evidence="2">The sequence shown here is derived from an EMBL/GenBank/DDBJ whole genome shotgun (WGS) entry which is preliminary data.</text>
</comment>
<protein>
    <recommendedName>
        <fullName evidence="4">Secreted protein</fullName>
    </recommendedName>
</protein>
<organism evidence="2 3">
    <name type="scientific">Emericellopsis atlantica</name>
    <dbReference type="NCBI Taxonomy" id="2614577"/>
    <lineage>
        <taxon>Eukaryota</taxon>
        <taxon>Fungi</taxon>
        <taxon>Dikarya</taxon>
        <taxon>Ascomycota</taxon>
        <taxon>Pezizomycotina</taxon>
        <taxon>Sordariomycetes</taxon>
        <taxon>Hypocreomycetidae</taxon>
        <taxon>Hypocreales</taxon>
        <taxon>Bionectriaceae</taxon>
        <taxon>Emericellopsis</taxon>
    </lineage>
</organism>
<dbReference type="AlphaFoldDB" id="A0A9P7ZRI9"/>
<reference evidence="2" key="1">
    <citation type="journal article" date="2021" name="IMA Fungus">
        <title>Genomic characterization of three marine fungi, including Emericellopsis atlantica sp. nov. with signatures of a generalist lifestyle and marine biomass degradation.</title>
        <authorList>
            <person name="Hagestad O.C."/>
            <person name="Hou L."/>
            <person name="Andersen J.H."/>
            <person name="Hansen E.H."/>
            <person name="Altermark B."/>
            <person name="Li C."/>
            <person name="Kuhnert E."/>
            <person name="Cox R.J."/>
            <person name="Crous P.W."/>
            <person name="Spatafora J.W."/>
            <person name="Lail K."/>
            <person name="Amirebrahimi M."/>
            <person name="Lipzen A."/>
            <person name="Pangilinan J."/>
            <person name="Andreopoulos W."/>
            <person name="Hayes R.D."/>
            <person name="Ng V."/>
            <person name="Grigoriev I.V."/>
            <person name="Jackson S.A."/>
            <person name="Sutton T.D.S."/>
            <person name="Dobson A.D.W."/>
            <person name="Rama T."/>
        </authorList>
    </citation>
    <scope>NUCLEOTIDE SEQUENCE</scope>
    <source>
        <strain evidence="2">TS7</strain>
    </source>
</reference>
<dbReference type="GeneID" id="70290930"/>
<keyword evidence="3" id="KW-1185">Reference proteome</keyword>
<name>A0A9P7ZRI9_9HYPO</name>
<dbReference type="Proteomes" id="UP000887229">
    <property type="component" value="Unassembled WGS sequence"/>
</dbReference>
<feature type="chain" id="PRO_5040234581" description="Secreted protein" evidence="1">
    <location>
        <begin position="29"/>
        <end position="173"/>
    </location>
</feature>
<keyword evidence="1" id="KW-0732">Signal</keyword>
<sequence>MHQPYPIASLNPYLQLIVLMFLLKPAVCGVRCRQATTGSTIRSGGDDAPPVERAPRRRAFSWAVETSPFFRLSEDIVAGFVASSLSRSLLLPRACSCATWALLEPLSIQPQEVPSELPVCEAPKTILLLDRCVMLWRRNHECCSRSVNSNTPAPRWSRGEWWTVVDRGGGPIA</sequence>
<evidence type="ECO:0008006" key="4">
    <source>
        <dbReference type="Google" id="ProtNLM"/>
    </source>
</evidence>
<accession>A0A9P7ZRI9</accession>
<proteinExistence type="predicted"/>